<feature type="domain" description="XdhC Rossmann" evidence="3">
    <location>
        <begin position="205"/>
        <end position="347"/>
    </location>
</feature>
<gene>
    <name evidence="4" type="ORF">G6M86_27095</name>
</gene>
<dbReference type="Pfam" id="PF13478">
    <property type="entry name" value="XdhC_C"/>
    <property type="match status" value="1"/>
</dbReference>
<geneLocation type="plasmid" evidence="4 5">
    <name>pQ15_94_2</name>
</geneLocation>
<evidence type="ECO:0000313" key="4">
    <source>
        <dbReference type="EMBL" id="QTG16969.1"/>
    </source>
</evidence>
<feature type="domain" description="XdhC- CoxI" evidence="2">
    <location>
        <begin position="73"/>
        <end position="133"/>
    </location>
</feature>
<feature type="region of interest" description="Disordered" evidence="1">
    <location>
        <begin position="29"/>
        <end position="48"/>
    </location>
</feature>
<dbReference type="Proteomes" id="UP000663946">
    <property type="component" value="Plasmid pQ15_94_2"/>
</dbReference>
<accession>A0AAJ4N872</accession>
<organism evidence="4 5">
    <name type="scientific">Agrobacterium tumefaciens</name>
    <dbReference type="NCBI Taxonomy" id="358"/>
    <lineage>
        <taxon>Bacteria</taxon>
        <taxon>Pseudomonadati</taxon>
        <taxon>Pseudomonadota</taxon>
        <taxon>Alphaproteobacteria</taxon>
        <taxon>Hyphomicrobiales</taxon>
        <taxon>Rhizobiaceae</taxon>
        <taxon>Rhizobium/Agrobacterium group</taxon>
        <taxon>Agrobacterium</taxon>
        <taxon>Agrobacterium tumefaciens complex</taxon>
    </lineage>
</organism>
<reference evidence="4" key="1">
    <citation type="submission" date="2020-02" db="EMBL/GenBank/DDBJ databases">
        <title>Unexpected conservation and global transmission of agrobacterial virulence plasmids.</title>
        <authorList>
            <person name="Weisberg A.J."/>
            <person name="Davis E.W. II"/>
            <person name="Tabima J.R."/>
            <person name="Belcher M.S."/>
            <person name="Miller M."/>
            <person name="Kuo C.-H."/>
            <person name="Loper J.E."/>
            <person name="Grunwald N.J."/>
            <person name="Putnam M.L."/>
            <person name="Chang J.H."/>
        </authorList>
    </citation>
    <scope>NUCLEOTIDE SEQUENCE</scope>
    <source>
        <strain evidence="4">Q15/94</strain>
        <plasmid evidence="4">pQ15_94_2</plasmid>
    </source>
</reference>
<dbReference type="PANTHER" id="PTHR30388:SF4">
    <property type="entry name" value="MOLYBDENUM COFACTOR INSERTION CHAPERONE PAOD"/>
    <property type="match status" value="1"/>
</dbReference>
<name>A0AAJ4N872_AGRTU</name>
<dbReference type="RefSeq" id="WP_333722515.1">
    <property type="nucleotide sequence ID" value="NZ_CP049219.1"/>
</dbReference>
<dbReference type="Gene3D" id="3.40.50.720">
    <property type="entry name" value="NAD(P)-binding Rossmann-like Domain"/>
    <property type="match status" value="1"/>
</dbReference>
<protein>
    <submittedName>
        <fullName evidence="4">XdhC family protein</fullName>
    </submittedName>
</protein>
<evidence type="ECO:0000256" key="1">
    <source>
        <dbReference type="SAM" id="MobiDB-lite"/>
    </source>
</evidence>
<keyword evidence="4" id="KW-0614">Plasmid</keyword>
<dbReference type="InterPro" id="IPR027051">
    <property type="entry name" value="XdhC_Rossmann_dom"/>
</dbReference>
<dbReference type="InterPro" id="IPR052698">
    <property type="entry name" value="MoCofactor_Util/Proc"/>
</dbReference>
<dbReference type="PANTHER" id="PTHR30388">
    <property type="entry name" value="ALDEHYDE OXIDOREDUCTASE MOLYBDENUM COFACTOR ASSEMBLY PROTEIN"/>
    <property type="match status" value="1"/>
</dbReference>
<dbReference type="InterPro" id="IPR003777">
    <property type="entry name" value="XdhC_CoxI"/>
</dbReference>
<dbReference type="AlphaFoldDB" id="A0AAJ4N872"/>
<evidence type="ECO:0000313" key="5">
    <source>
        <dbReference type="Proteomes" id="UP000663946"/>
    </source>
</evidence>
<dbReference type="Pfam" id="PF02625">
    <property type="entry name" value="XdhC_CoxI"/>
    <property type="match status" value="1"/>
</dbReference>
<proteinExistence type="predicted"/>
<evidence type="ECO:0000259" key="2">
    <source>
        <dbReference type="Pfam" id="PF02625"/>
    </source>
</evidence>
<sequence length="363" mass="38790">MTAAIDNVDLGHGASPIGHGMACAMDTTGPRPMAFPAGSTAQTKKRTHPMNRYAEHPEDVLAAWLEHHFAGGAALVTITLTDGGGTRAEGALMSVSHLGERVGYVSGGCLDADVATHCLEAMSDGKVRKLRYGAGSPFLDLPLPCGGAIELLIVPNADLQVMRRCHALLTARSPVRLGFMTSGDMMIDPQITADYVFSYRPKLRLRIAGRGGDAIALNRLARASGLPTLLQMPEQDFQYAAPGDDLSGILPMQVPSALPVVNDDPWTAVILSVHDPDWEDPLLRQALGGPAFFVGAVGSRRTHARRCDRLRALGVDEEKIVRIHSPVGLIGSMRDASFLAVSILAEVIDCWKQVCASYSPTRP</sequence>
<evidence type="ECO:0000259" key="3">
    <source>
        <dbReference type="Pfam" id="PF13478"/>
    </source>
</evidence>
<dbReference type="EMBL" id="CP049219">
    <property type="protein sequence ID" value="QTG16969.1"/>
    <property type="molecule type" value="Genomic_DNA"/>
</dbReference>